<feature type="region of interest" description="Disordered" evidence="1">
    <location>
        <begin position="271"/>
        <end position="332"/>
    </location>
</feature>
<feature type="compositionally biased region" description="Low complexity" evidence="1">
    <location>
        <begin position="210"/>
        <end position="219"/>
    </location>
</feature>
<accession>A0AAD6UBZ0</accession>
<name>A0AAD6UBZ0_9AGAR</name>
<reference evidence="2" key="1">
    <citation type="submission" date="2023-03" db="EMBL/GenBank/DDBJ databases">
        <title>Massive genome expansion in bonnet fungi (Mycena s.s.) driven by repeated elements and novel gene families across ecological guilds.</title>
        <authorList>
            <consortium name="Lawrence Berkeley National Laboratory"/>
            <person name="Harder C.B."/>
            <person name="Miyauchi S."/>
            <person name="Viragh M."/>
            <person name="Kuo A."/>
            <person name="Thoen E."/>
            <person name="Andreopoulos B."/>
            <person name="Lu D."/>
            <person name="Skrede I."/>
            <person name="Drula E."/>
            <person name="Henrissat B."/>
            <person name="Morin E."/>
            <person name="Kohler A."/>
            <person name="Barry K."/>
            <person name="LaButti K."/>
            <person name="Morin E."/>
            <person name="Salamov A."/>
            <person name="Lipzen A."/>
            <person name="Mereny Z."/>
            <person name="Hegedus B."/>
            <person name="Baldrian P."/>
            <person name="Stursova M."/>
            <person name="Weitz H."/>
            <person name="Taylor A."/>
            <person name="Grigoriev I.V."/>
            <person name="Nagy L.G."/>
            <person name="Martin F."/>
            <person name="Kauserud H."/>
        </authorList>
    </citation>
    <scope>NUCLEOTIDE SEQUENCE</scope>
    <source>
        <strain evidence="2">CBHHK173m</strain>
    </source>
</reference>
<feature type="compositionally biased region" description="Low complexity" evidence="1">
    <location>
        <begin position="73"/>
        <end position="84"/>
    </location>
</feature>
<feature type="region of interest" description="Disordered" evidence="1">
    <location>
        <begin position="584"/>
        <end position="627"/>
    </location>
</feature>
<feature type="region of interest" description="Disordered" evidence="1">
    <location>
        <begin position="98"/>
        <end position="229"/>
    </location>
</feature>
<feature type="compositionally biased region" description="Pro residues" evidence="1">
    <location>
        <begin position="147"/>
        <end position="164"/>
    </location>
</feature>
<gene>
    <name evidence="2" type="ORF">B0H15DRAFT_1018853</name>
</gene>
<comment type="caution">
    <text evidence="2">The sequence shown here is derived from an EMBL/GenBank/DDBJ whole genome shotgun (WGS) entry which is preliminary data.</text>
</comment>
<organism evidence="2 3">
    <name type="scientific">Mycena belliarum</name>
    <dbReference type="NCBI Taxonomy" id="1033014"/>
    <lineage>
        <taxon>Eukaryota</taxon>
        <taxon>Fungi</taxon>
        <taxon>Dikarya</taxon>
        <taxon>Basidiomycota</taxon>
        <taxon>Agaricomycotina</taxon>
        <taxon>Agaricomycetes</taxon>
        <taxon>Agaricomycetidae</taxon>
        <taxon>Agaricales</taxon>
        <taxon>Marasmiineae</taxon>
        <taxon>Mycenaceae</taxon>
        <taxon>Mycena</taxon>
    </lineage>
</organism>
<feature type="compositionally biased region" description="Basic residues" evidence="1">
    <location>
        <begin position="375"/>
        <end position="393"/>
    </location>
</feature>
<dbReference type="EMBL" id="JARJCN010000008">
    <property type="protein sequence ID" value="KAJ7098535.1"/>
    <property type="molecule type" value="Genomic_DNA"/>
</dbReference>
<dbReference type="Proteomes" id="UP001222325">
    <property type="component" value="Unassembled WGS sequence"/>
</dbReference>
<keyword evidence="3" id="KW-1185">Reference proteome</keyword>
<dbReference type="AlphaFoldDB" id="A0AAD6UBZ0"/>
<feature type="region of interest" description="Disordered" evidence="1">
    <location>
        <begin position="60"/>
        <end position="84"/>
    </location>
</feature>
<sequence>MPACHHPPPPPFACTRRRHYRSHTPAALPFRAAHASRARLFAGEFAARFECAARPLPRQRPSLARAPSPQLHAPRPASARCPPCRALRPHISERATRCAVLSPAPHETRAATSPADIPRTSASPASLAPGLRARSSLPSTPATHRPPSQPQPQPPSYPRPPPPSVSLRHGTALPTQPTHTRPDASASRADRTRPPPALTPRVRARAPQTRRAALSTRAAAGHRHSPARPLPWRVMRLAPARRFRRSDARRAAAGHKHSPARPLPWRAMRLPARPPIPRERGRTIDDGPYSDGARPLGSARSLAARPPGPFRRGDLQSSGAGLGARALTSSPRKDRRVALFAQGARGAGRLSALGAQIAPQVGARGARVGRQNRAPPRRRAAPLPGRLRRSERKGHGTRFGALARGAGSLARWALKSCRASKTRGAAPWAASGAKIAPRLEDARRRSPGVCAALSARGTGRAKAPARWAASLARWALKSRLKSGRAARASGAKIAPRLEDARRRSPGVCAALSARGTGRAKAPARWARSLARSRPASNTRGAAPRASAPLSAQGARDALSALGAKIPPRLEDARRCSFSWGAGAPARLERAPSPDRAAPRARSTRPVVDSSTKRGLTRAPYETNSDSPSVRISGLGGWALPSPRVPRNAAASALLSARRTRHARWAPKSRPDSETRCSFPRGAGRWRAQPDSGALRLQGRRASWFARAVAGSAGARKQGGRRVESCGGVRRSLVSCTDYVG</sequence>
<feature type="compositionally biased region" description="Basic and acidic residues" evidence="1">
    <location>
        <begin position="276"/>
        <end position="285"/>
    </location>
</feature>
<feature type="region of interest" description="Disordered" evidence="1">
    <location>
        <begin position="513"/>
        <end position="553"/>
    </location>
</feature>
<feature type="region of interest" description="Disordered" evidence="1">
    <location>
        <begin position="661"/>
        <end position="689"/>
    </location>
</feature>
<feature type="region of interest" description="Disordered" evidence="1">
    <location>
        <begin position="360"/>
        <end position="393"/>
    </location>
</feature>
<evidence type="ECO:0000313" key="3">
    <source>
        <dbReference type="Proteomes" id="UP001222325"/>
    </source>
</evidence>
<feature type="compositionally biased region" description="Low complexity" evidence="1">
    <location>
        <begin position="593"/>
        <end position="605"/>
    </location>
</feature>
<protein>
    <submittedName>
        <fullName evidence="2">Uncharacterized protein</fullName>
    </submittedName>
</protein>
<evidence type="ECO:0000313" key="2">
    <source>
        <dbReference type="EMBL" id="KAJ7098535.1"/>
    </source>
</evidence>
<proteinExistence type="predicted"/>
<evidence type="ECO:0000256" key="1">
    <source>
        <dbReference type="SAM" id="MobiDB-lite"/>
    </source>
</evidence>